<keyword evidence="1" id="KW-0812">Transmembrane</keyword>
<gene>
    <name evidence="2" type="ORF">SAMN05444278_10714</name>
</gene>
<keyword evidence="3" id="KW-1185">Reference proteome</keyword>
<proteinExistence type="predicted"/>
<organism evidence="2 3">
    <name type="scientific">Psychroflexus salarius</name>
    <dbReference type="NCBI Taxonomy" id="1155689"/>
    <lineage>
        <taxon>Bacteria</taxon>
        <taxon>Pseudomonadati</taxon>
        <taxon>Bacteroidota</taxon>
        <taxon>Flavobacteriia</taxon>
        <taxon>Flavobacteriales</taxon>
        <taxon>Flavobacteriaceae</taxon>
        <taxon>Psychroflexus</taxon>
    </lineage>
</organism>
<dbReference type="OrthoDB" id="1366637at2"/>
<evidence type="ECO:0000313" key="3">
    <source>
        <dbReference type="Proteomes" id="UP000184462"/>
    </source>
</evidence>
<keyword evidence="1" id="KW-0472">Membrane</keyword>
<sequence>MTEQKPSKPFSSERTKLTITKITAIYAGFYFILKLSAIFNGAWVLPNLILTIPLLVLGLIAWYLLKSEQTNWFFVIISILVISSIRYYEAEAVVWLNSILQ</sequence>
<dbReference type="STRING" id="1155689.SAMN05444278_10714"/>
<protein>
    <submittedName>
        <fullName evidence="2">Uncharacterized protein</fullName>
    </submittedName>
</protein>
<feature type="transmembrane region" description="Helical" evidence="1">
    <location>
        <begin position="21"/>
        <end position="39"/>
    </location>
</feature>
<evidence type="ECO:0000313" key="2">
    <source>
        <dbReference type="EMBL" id="SHE86170.1"/>
    </source>
</evidence>
<reference evidence="2 3" key="1">
    <citation type="submission" date="2016-11" db="EMBL/GenBank/DDBJ databases">
        <authorList>
            <person name="Jaros S."/>
            <person name="Januszkiewicz K."/>
            <person name="Wedrychowicz H."/>
        </authorList>
    </citation>
    <scope>NUCLEOTIDE SEQUENCE [LARGE SCALE GENOMIC DNA]</scope>
    <source>
        <strain evidence="2 3">DSM 25661</strain>
    </source>
</reference>
<dbReference type="Proteomes" id="UP000184462">
    <property type="component" value="Unassembled WGS sequence"/>
</dbReference>
<evidence type="ECO:0000256" key="1">
    <source>
        <dbReference type="SAM" id="Phobius"/>
    </source>
</evidence>
<accession>A0A1M4WY98</accession>
<dbReference type="AlphaFoldDB" id="A0A1M4WY98"/>
<feature type="transmembrane region" description="Helical" evidence="1">
    <location>
        <begin position="72"/>
        <end position="88"/>
    </location>
</feature>
<feature type="transmembrane region" description="Helical" evidence="1">
    <location>
        <begin position="45"/>
        <end position="65"/>
    </location>
</feature>
<dbReference type="EMBL" id="FQTW01000007">
    <property type="protein sequence ID" value="SHE86170.1"/>
    <property type="molecule type" value="Genomic_DNA"/>
</dbReference>
<name>A0A1M4WY98_9FLAO</name>
<keyword evidence="1" id="KW-1133">Transmembrane helix</keyword>
<dbReference type="RefSeq" id="WP_073193288.1">
    <property type="nucleotide sequence ID" value="NZ_FQTW01000007.1"/>
</dbReference>